<dbReference type="Proteomes" id="UP000308730">
    <property type="component" value="Unassembled WGS sequence"/>
</dbReference>
<evidence type="ECO:0000256" key="12">
    <source>
        <dbReference type="SAM" id="MobiDB-lite"/>
    </source>
</evidence>
<dbReference type="InterPro" id="IPR033705">
    <property type="entry name" value="Anticodon_Ia_Val"/>
</dbReference>
<gene>
    <name evidence="16" type="ORF">EUX98_g1484</name>
</gene>
<dbReference type="InterPro" id="IPR002300">
    <property type="entry name" value="aa-tRNA-synth_Ia"/>
</dbReference>
<evidence type="ECO:0000259" key="13">
    <source>
        <dbReference type="Pfam" id="PF00133"/>
    </source>
</evidence>
<keyword evidence="5" id="KW-0547">Nucleotide-binding</keyword>
<evidence type="ECO:0000256" key="3">
    <source>
        <dbReference type="ARBA" id="ARBA00022490"/>
    </source>
</evidence>
<dbReference type="FunFam" id="3.90.740.10:FF:000008">
    <property type="entry name" value="Valine--tRNA ligase, mitochondrial"/>
    <property type="match status" value="1"/>
</dbReference>
<dbReference type="Gene3D" id="3.90.740.10">
    <property type="entry name" value="Valyl/Leucyl/Isoleucyl-tRNA synthetase, editing domain"/>
    <property type="match status" value="1"/>
</dbReference>
<dbReference type="GO" id="GO:0005524">
    <property type="term" value="F:ATP binding"/>
    <property type="evidence" value="ECO:0007669"/>
    <property type="project" value="UniProtKB-KW"/>
</dbReference>
<dbReference type="FunFam" id="3.90.740.10:FF:000010">
    <property type="entry name" value="Valine--tRNA ligase"/>
    <property type="match status" value="1"/>
</dbReference>
<dbReference type="FunFam" id="3.40.50.620:FF:000078">
    <property type="entry name" value="Valine--tRNA ligase, mitochondrial"/>
    <property type="match status" value="1"/>
</dbReference>
<comment type="caution">
    <text evidence="16">The sequence shown here is derived from an EMBL/GenBank/DDBJ whole genome shotgun (WGS) entry which is preliminary data.</text>
</comment>
<proteinExistence type="inferred from homology"/>
<dbReference type="CDD" id="cd07962">
    <property type="entry name" value="Anticodon_Ia_Val"/>
    <property type="match status" value="1"/>
</dbReference>
<organism evidence="16 17">
    <name type="scientific">Antrodiella citrinella</name>
    <dbReference type="NCBI Taxonomy" id="2447956"/>
    <lineage>
        <taxon>Eukaryota</taxon>
        <taxon>Fungi</taxon>
        <taxon>Dikarya</taxon>
        <taxon>Basidiomycota</taxon>
        <taxon>Agaricomycotina</taxon>
        <taxon>Agaricomycetes</taxon>
        <taxon>Polyporales</taxon>
        <taxon>Steccherinaceae</taxon>
        <taxon>Antrodiella</taxon>
    </lineage>
</organism>
<dbReference type="Gene3D" id="3.40.50.620">
    <property type="entry name" value="HUPs"/>
    <property type="match status" value="1"/>
</dbReference>
<comment type="catalytic activity">
    <reaction evidence="11">
        <text>tRNA(Val) + L-valine + ATP = L-valyl-tRNA(Val) + AMP + diphosphate</text>
        <dbReference type="Rhea" id="RHEA:10704"/>
        <dbReference type="Rhea" id="RHEA-COMP:9672"/>
        <dbReference type="Rhea" id="RHEA-COMP:9708"/>
        <dbReference type="ChEBI" id="CHEBI:30616"/>
        <dbReference type="ChEBI" id="CHEBI:33019"/>
        <dbReference type="ChEBI" id="CHEBI:57762"/>
        <dbReference type="ChEBI" id="CHEBI:78442"/>
        <dbReference type="ChEBI" id="CHEBI:78537"/>
        <dbReference type="ChEBI" id="CHEBI:456215"/>
        <dbReference type="EC" id="6.1.1.9"/>
    </reaction>
</comment>
<dbReference type="InterPro" id="IPR025709">
    <property type="entry name" value="Leu_tRNA-synth_edit"/>
</dbReference>
<dbReference type="NCBIfam" id="TIGR00422">
    <property type="entry name" value="valS"/>
    <property type="match status" value="1"/>
</dbReference>
<dbReference type="PANTHER" id="PTHR11946">
    <property type="entry name" value="VALYL-TRNA SYNTHETASES"/>
    <property type="match status" value="1"/>
</dbReference>
<keyword evidence="9" id="KW-0030">Aminoacyl-tRNA synthetase</keyword>
<name>A0A4S4N192_9APHY</name>
<keyword evidence="8" id="KW-0175">Coiled coil</keyword>
<feature type="region of interest" description="Disordered" evidence="12">
    <location>
        <begin position="1"/>
        <end position="84"/>
    </location>
</feature>
<accession>A0A4S4N192</accession>
<feature type="compositionally biased region" description="Basic and acidic residues" evidence="12">
    <location>
        <begin position="27"/>
        <end position="40"/>
    </location>
</feature>
<evidence type="ECO:0000256" key="2">
    <source>
        <dbReference type="ARBA" id="ARBA00013169"/>
    </source>
</evidence>
<dbReference type="SUPFAM" id="SSF50677">
    <property type="entry name" value="ValRS/IleRS/LeuRS editing domain"/>
    <property type="match status" value="1"/>
</dbReference>
<evidence type="ECO:0000256" key="8">
    <source>
        <dbReference type="ARBA" id="ARBA00023054"/>
    </source>
</evidence>
<dbReference type="OrthoDB" id="629407at2759"/>
<dbReference type="GO" id="GO:0006438">
    <property type="term" value="P:valyl-tRNA aminoacylation"/>
    <property type="evidence" value="ECO:0007669"/>
    <property type="project" value="InterPro"/>
</dbReference>
<keyword evidence="6" id="KW-0067">ATP-binding</keyword>
<dbReference type="SUPFAM" id="SSF52374">
    <property type="entry name" value="Nucleotidylyl transferase"/>
    <property type="match status" value="1"/>
</dbReference>
<keyword evidence="4" id="KW-0436">Ligase</keyword>
<evidence type="ECO:0000259" key="15">
    <source>
        <dbReference type="Pfam" id="PF13603"/>
    </source>
</evidence>
<evidence type="ECO:0000256" key="11">
    <source>
        <dbReference type="ARBA" id="ARBA00047552"/>
    </source>
</evidence>
<feature type="domain" description="Methionyl/Valyl/Leucyl/Isoleucyl-tRNA synthetase anticodon-binding" evidence="14">
    <location>
        <begin position="615"/>
        <end position="762"/>
    </location>
</feature>
<reference evidence="16 17" key="1">
    <citation type="submission" date="2019-02" db="EMBL/GenBank/DDBJ databases">
        <title>Genome sequencing of the rare red list fungi Antrodiella citrinella (Flaviporus citrinellus).</title>
        <authorList>
            <person name="Buettner E."/>
            <person name="Kellner H."/>
        </authorList>
    </citation>
    <scope>NUCLEOTIDE SEQUENCE [LARGE SCALE GENOMIC DNA]</scope>
    <source>
        <strain evidence="16 17">DSM 108506</strain>
    </source>
</reference>
<keyword evidence="7" id="KW-0648">Protein biosynthesis</keyword>
<dbReference type="InterPro" id="IPR009008">
    <property type="entry name" value="Val/Leu/Ile-tRNA-synth_edit"/>
</dbReference>
<dbReference type="GO" id="GO:0005829">
    <property type="term" value="C:cytosol"/>
    <property type="evidence" value="ECO:0007669"/>
    <property type="project" value="TreeGrafter"/>
</dbReference>
<dbReference type="InterPro" id="IPR014729">
    <property type="entry name" value="Rossmann-like_a/b/a_fold"/>
</dbReference>
<protein>
    <recommendedName>
        <fullName evidence="2">valine--tRNA ligase</fullName>
        <ecNumber evidence="2">6.1.1.9</ecNumber>
    </recommendedName>
    <alternativeName>
        <fullName evidence="10">Valyl-tRNA synthetase</fullName>
    </alternativeName>
</protein>
<dbReference type="NCBIfam" id="NF004349">
    <property type="entry name" value="PRK05729.1"/>
    <property type="match status" value="1"/>
</dbReference>
<dbReference type="InterPro" id="IPR013155">
    <property type="entry name" value="M/V/L/I-tRNA-synth_anticd-bd"/>
</dbReference>
<dbReference type="Pfam" id="PF00133">
    <property type="entry name" value="tRNA-synt_1"/>
    <property type="match status" value="1"/>
</dbReference>
<dbReference type="InterPro" id="IPR009080">
    <property type="entry name" value="tRNAsynth_Ia_anticodon-bd"/>
</dbReference>
<evidence type="ECO:0000256" key="1">
    <source>
        <dbReference type="ARBA" id="ARBA00005594"/>
    </source>
</evidence>
<feature type="compositionally biased region" description="Basic and acidic residues" evidence="12">
    <location>
        <begin position="54"/>
        <end position="68"/>
    </location>
</feature>
<dbReference type="Pfam" id="PF13603">
    <property type="entry name" value="tRNA-synt_1_2"/>
    <property type="match status" value="1"/>
</dbReference>
<dbReference type="PANTHER" id="PTHR11946:SF109">
    <property type="entry name" value="VALINE--TRNA LIGASE"/>
    <property type="match status" value="1"/>
</dbReference>
<feature type="domain" description="Leucyl-tRNA synthetase editing" evidence="15">
    <location>
        <begin position="194"/>
        <end position="254"/>
    </location>
</feature>
<dbReference type="SUPFAM" id="SSF47323">
    <property type="entry name" value="Anticodon-binding domain of a subclass of class I aminoacyl-tRNA synthetases"/>
    <property type="match status" value="1"/>
</dbReference>
<evidence type="ECO:0000313" key="16">
    <source>
        <dbReference type="EMBL" id="THH32662.1"/>
    </source>
</evidence>
<dbReference type="FunFam" id="1.10.730.10:FF:000009">
    <property type="entry name" value="Valine--tRNA ligase, mitochondrial"/>
    <property type="match status" value="1"/>
</dbReference>
<sequence length="895" mass="100463">MSEAASTPPAAPADPKDGPAPSAKSAAKKEAKRLEKEAKLAAKAIKVAATTPAGEKKVKVQKEKKEEEAPFVNNTPKGEKKDLNEPMAAGYNPIAVESAWYDWWEAQGFFAPQMGPDGNPSRRVDQKQLPGRTLLNVPGYDLKEKFEFGVITSFAYPIDGSDEKIIIATTRPETMLGDTAIAVHPDDARYKHLHGKFAKHPFLNRRIPIITDDIIVDMEFGTGAVKITPAHDPNDYEVGMRHKLEFINILNDDGTLNDNAGETFKGMKRFHARVAVIKALQDAGLYEGSADNPMQIPICNKSGDIIESLLKPQWWVNCKPLADEAIKRTRAGELNIQPKTSENEWYRWLDGIQDWCISRQLWWGHRCPAYFVSIEGLAQDRDDGKNWVVGRTLDEATERATKLAGGAKFTLEQDEDVLDTWFSSGLWPFSVMGWPEKTADFENFYPTSVLETGWDILFFWVARMVLLGIRLTDKMPFSEVYCHAMIRDAHGRKMSKSLGNVVDPIDVIQGLSLEDLHEKLREGNLDEKEITKAKAGQKKDFPKGIPQCGTDALRFALCAYSGGGRDINLEILRVEGYRKFCNKIFNATKFAMLKLDEQFVPEPTAKPTGKESLVERWILHKLNIASKEINQQLEERNFMVATGVAHNFWLYELCDVYIEAMKPMTDESAAEATRKSAQQTLYTCLDHGLRLLHPFMPFVTEELWQRLPRRPNDATPSIMVSAYPRYDEASMFPDAEKDFDLVFSALKAGRSLAASYNLQTDIQLWIRAQTDAEAQIFESQTATIVALTKNCKSAKVVRELSELPEGCGSAVLTPTVAVYLLVRGLVDLDMEIAKCDKKLDLANMSLDKVLKLEAQPDYETTIPANVRLANEEKRKTLEADIANLVLSKEMFAKLK</sequence>
<evidence type="ECO:0000256" key="10">
    <source>
        <dbReference type="ARBA" id="ARBA00029936"/>
    </source>
</evidence>
<dbReference type="AlphaFoldDB" id="A0A4S4N192"/>
<dbReference type="Pfam" id="PF08264">
    <property type="entry name" value="Anticodon_1"/>
    <property type="match status" value="1"/>
</dbReference>
<dbReference type="InterPro" id="IPR002303">
    <property type="entry name" value="Valyl-tRNA_ligase"/>
</dbReference>
<evidence type="ECO:0000313" key="17">
    <source>
        <dbReference type="Proteomes" id="UP000308730"/>
    </source>
</evidence>
<feature type="domain" description="Aminoacyl-tRNA synthetase class Ia" evidence="13">
    <location>
        <begin position="307"/>
        <end position="569"/>
    </location>
</feature>
<dbReference type="GO" id="GO:0002161">
    <property type="term" value="F:aminoacyl-tRNA deacylase activity"/>
    <property type="evidence" value="ECO:0007669"/>
    <property type="project" value="InterPro"/>
</dbReference>
<evidence type="ECO:0000256" key="9">
    <source>
        <dbReference type="ARBA" id="ARBA00023146"/>
    </source>
</evidence>
<keyword evidence="3" id="KW-0963">Cytoplasm</keyword>
<evidence type="ECO:0000259" key="14">
    <source>
        <dbReference type="Pfam" id="PF08264"/>
    </source>
</evidence>
<dbReference type="PRINTS" id="PR00986">
    <property type="entry name" value="TRNASYNTHVAL"/>
</dbReference>
<dbReference type="EC" id="6.1.1.9" evidence="2"/>
<keyword evidence="17" id="KW-1185">Reference proteome</keyword>
<evidence type="ECO:0000256" key="4">
    <source>
        <dbReference type="ARBA" id="ARBA00022598"/>
    </source>
</evidence>
<evidence type="ECO:0000256" key="6">
    <source>
        <dbReference type="ARBA" id="ARBA00022840"/>
    </source>
</evidence>
<evidence type="ECO:0000256" key="5">
    <source>
        <dbReference type="ARBA" id="ARBA00022741"/>
    </source>
</evidence>
<dbReference type="Gene3D" id="1.10.730.10">
    <property type="entry name" value="Isoleucyl-tRNA Synthetase, Domain 1"/>
    <property type="match status" value="1"/>
</dbReference>
<comment type="similarity">
    <text evidence="1">Belongs to the class-I aminoacyl-tRNA synthetase family.</text>
</comment>
<dbReference type="GO" id="GO:0004832">
    <property type="term" value="F:valine-tRNA ligase activity"/>
    <property type="evidence" value="ECO:0007669"/>
    <property type="project" value="UniProtKB-EC"/>
</dbReference>
<evidence type="ECO:0000256" key="7">
    <source>
        <dbReference type="ARBA" id="ARBA00022917"/>
    </source>
</evidence>
<dbReference type="EMBL" id="SGPM01000017">
    <property type="protein sequence ID" value="THH32662.1"/>
    <property type="molecule type" value="Genomic_DNA"/>
</dbReference>
<feature type="compositionally biased region" description="Low complexity" evidence="12">
    <location>
        <begin position="41"/>
        <end position="53"/>
    </location>
</feature>